<feature type="transmembrane region" description="Helical" evidence="8">
    <location>
        <begin position="98"/>
        <end position="117"/>
    </location>
</feature>
<dbReference type="InterPro" id="IPR019127">
    <property type="entry name" value="Exosortase"/>
</dbReference>
<keyword evidence="2" id="KW-1003">Cell membrane</keyword>
<evidence type="ECO:0000256" key="3">
    <source>
        <dbReference type="ARBA" id="ARBA00022670"/>
    </source>
</evidence>
<keyword evidence="6 8" id="KW-1133">Transmembrane helix</keyword>
<comment type="subcellular location">
    <subcellularLocation>
        <location evidence="1">Cell membrane</location>
        <topology evidence="1">Multi-pass membrane protein</topology>
    </subcellularLocation>
</comment>
<dbReference type="EMBL" id="BDCR01000001">
    <property type="protein sequence ID" value="GAT61953.1"/>
    <property type="molecule type" value="Genomic_DNA"/>
</dbReference>
<dbReference type="Proteomes" id="UP000076586">
    <property type="component" value="Unassembled WGS sequence"/>
</dbReference>
<dbReference type="AlphaFoldDB" id="A0A170YP89"/>
<evidence type="ECO:0000313" key="9">
    <source>
        <dbReference type="EMBL" id="GAT61953.1"/>
    </source>
</evidence>
<evidence type="ECO:0000256" key="4">
    <source>
        <dbReference type="ARBA" id="ARBA00022692"/>
    </source>
</evidence>
<gene>
    <name evidence="9" type="ORF">PJIAN_1542</name>
</gene>
<reference evidence="10" key="1">
    <citation type="submission" date="2016-04" db="EMBL/GenBank/DDBJ databases">
        <title>Draft genome sequence of Paludibacter jiangxiensis strain NM7.</title>
        <authorList>
            <person name="Qiu Y."/>
            <person name="Matsuura N."/>
            <person name="Ohashi A."/>
            <person name="Tourlousse M.D."/>
            <person name="Sekiguchi Y."/>
        </authorList>
    </citation>
    <scope>NUCLEOTIDE SEQUENCE [LARGE SCALE GENOMIC DNA]</scope>
    <source>
        <strain evidence="10">NM7</strain>
    </source>
</reference>
<keyword evidence="10" id="KW-1185">Reference proteome</keyword>
<sequence length="193" mass="22650">MLTKADIKQYATRLTPFKGVFIFIVVMMAANWFWKIFVHDGNYDTDVTFLGINITGPFIFEQKEIIRVVSLVFELFNIPFAVSHGTMFEFANRQSSEIAWGCTGLKQAFIFACIIAFSRGPWKHKWWYILAGLLVVHVVNVLRITVVGVVLSHDPEAFEIVHSYFFKYIFYLIIFLMWVMWEEYFFKKSLQKA</sequence>
<evidence type="ECO:0000256" key="1">
    <source>
        <dbReference type="ARBA" id="ARBA00004651"/>
    </source>
</evidence>
<keyword evidence="3" id="KW-0645">Protease</keyword>
<evidence type="ECO:0000256" key="8">
    <source>
        <dbReference type="SAM" id="Phobius"/>
    </source>
</evidence>
<keyword evidence="5" id="KW-0378">Hydrolase</keyword>
<dbReference type="OrthoDB" id="678161at2"/>
<feature type="transmembrane region" description="Helical" evidence="8">
    <location>
        <begin position="164"/>
        <end position="181"/>
    </location>
</feature>
<organism evidence="9 10">
    <name type="scientific">Paludibacter jiangxiensis</name>
    <dbReference type="NCBI Taxonomy" id="681398"/>
    <lineage>
        <taxon>Bacteria</taxon>
        <taxon>Pseudomonadati</taxon>
        <taxon>Bacteroidota</taxon>
        <taxon>Bacteroidia</taxon>
        <taxon>Bacteroidales</taxon>
        <taxon>Paludibacteraceae</taxon>
        <taxon>Paludibacter</taxon>
    </lineage>
</organism>
<comment type="caution">
    <text evidence="9">The sequence shown here is derived from an EMBL/GenBank/DDBJ whole genome shotgun (WGS) entry which is preliminary data.</text>
</comment>
<evidence type="ECO:0000256" key="2">
    <source>
        <dbReference type="ARBA" id="ARBA00022475"/>
    </source>
</evidence>
<keyword evidence="4 8" id="KW-0812">Transmembrane</keyword>
<keyword evidence="7 8" id="KW-0472">Membrane</keyword>
<dbReference type="GO" id="GO:0006508">
    <property type="term" value="P:proteolysis"/>
    <property type="evidence" value="ECO:0007669"/>
    <property type="project" value="UniProtKB-KW"/>
</dbReference>
<dbReference type="GO" id="GO:0008233">
    <property type="term" value="F:peptidase activity"/>
    <property type="evidence" value="ECO:0007669"/>
    <property type="project" value="UniProtKB-KW"/>
</dbReference>
<evidence type="ECO:0000256" key="7">
    <source>
        <dbReference type="ARBA" id="ARBA00023136"/>
    </source>
</evidence>
<feature type="transmembrane region" description="Helical" evidence="8">
    <location>
        <begin position="20"/>
        <end position="37"/>
    </location>
</feature>
<protein>
    <submittedName>
        <fullName evidence="9">Exosortase</fullName>
    </submittedName>
</protein>
<evidence type="ECO:0000256" key="5">
    <source>
        <dbReference type="ARBA" id="ARBA00022801"/>
    </source>
</evidence>
<name>A0A170YP89_9BACT</name>
<dbReference type="InterPro" id="IPR026392">
    <property type="entry name" value="Exo/Archaeosortase_dom"/>
</dbReference>
<dbReference type="Pfam" id="PF09721">
    <property type="entry name" value="Exosortase_EpsH"/>
    <property type="match status" value="1"/>
</dbReference>
<feature type="transmembrane region" description="Helical" evidence="8">
    <location>
        <begin position="126"/>
        <end position="152"/>
    </location>
</feature>
<dbReference type="NCBIfam" id="TIGR04178">
    <property type="entry name" value="exo_archaeo"/>
    <property type="match status" value="1"/>
</dbReference>
<dbReference type="GO" id="GO:0005886">
    <property type="term" value="C:plasma membrane"/>
    <property type="evidence" value="ECO:0007669"/>
    <property type="project" value="UniProtKB-SubCell"/>
</dbReference>
<evidence type="ECO:0000256" key="6">
    <source>
        <dbReference type="ARBA" id="ARBA00022989"/>
    </source>
</evidence>
<evidence type="ECO:0000313" key="10">
    <source>
        <dbReference type="Proteomes" id="UP000076586"/>
    </source>
</evidence>
<dbReference type="STRING" id="681398.PJIAN_1542"/>
<accession>A0A170YP89</accession>
<dbReference type="RefSeq" id="WP_068701760.1">
    <property type="nucleotide sequence ID" value="NZ_BDCR01000001.1"/>
</dbReference>
<proteinExistence type="predicted"/>
<reference evidence="10" key="2">
    <citation type="journal article" date="2017" name="Genome Announc.">
        <title>Draft genome sequence of Paludibacter jiangxiensis NM7(T), a propionate-producing fermentative bacterium.</title>
        <authorList>
            <person name="Qiu Y.-L."/>
            <person name="Tourlousse D.M."/>
            <person name="Matsuura N."/>
            <person name="Ohashi A."/>
            <person name="Sekiguchi Y."/>
        </authorList>
    </citation>
    <scope>NUCLEOTIDE SEQUENCE [LARGE SCALE GENOMIC DNA]</scope>
    <source>
        <strain evidence="10">NM7</strain>
    </source>
</reference>